<evidence type="ECO:0008006" key="4">
    <source>
        <dbReference type="Google" id="ProtNLM"/>
    </source>
</evidence>
<dbReference type="OrthoDB" id="9796085at2"/>
<evidence type="ECO:0000313" key="3">
    <source>
        <dbReference type="Proteomes" id="UP000292886"/>
    </source>
</evidence>
<keyword evidence="3" id="KW-1185">Reference proteome</keyword>
<gene>
    <name evidence="2" type="ORF">EQG49_12305</name>
</gene>
<sequence>MKAMKSITIAASAMMLSTLVLGSLVNDSASAAKKNTVSIDTIYQVQKKISGKATKGAKVQIINAKTGKVVKTVKVKNNGKFSAKMTKKQLNIKTKYKVSVSKKGYKKVVKNATVKYLNKATIKNNPVYSPEKKVAGKAVDMNGKAVKNTKIQVKVGGKAVSTKTNNKGHFSVKHSKIKGSSKVAIKVVKKNYQAPTKTVVARNFAVSHFDVVAGQNSMQINVPAKGTATLYNGNTKLASTKKSGLQTLSWSDSLPAGTKLTLKVTSNANYQTGSKYSITKNLTIKKGEFIGIPHYGKAILTEGANEQGLEGTIAKGTHIAYFVDGVQKHTQTVGADGQFSFWTKGLKEGQTLKVVFTDSITKGVRTASFSIGAKQSVNADKKQYLVKKFVANPAGIDIVLTDDTNGKAKPVHVEFGEEINVKFGDNQFVQYVDNDKNVVEGQIGSPTIDLSDIDPVVAEGTLLLGSDARDESVDSRSITTVVEDEDGRLTNIKNAFGQVLFITDDDKQVYLNVDAAHKDVAPFVMIADAPAAPAAAGRALKTDNVAILSNMSIEDMLGSVTDLADKMTPTITLAEDTATVSIADSNVIKAAATKTATVSGLLSKIATATENKNVTETKVVTTVEHGQGLVKDTAKSGTVTDTEGTFSTTLGTTATAATAMITAVDKPDFHANLTVTKDVLQAIVDVAAPAIKVADIATPNFDINRQAALEAVAKNVMATLAIGETSDLVEVVKQATSTVVTETLTNDPDSTYSTDEITAAAVEATDNIEQANTTDLENAQDAANAVAAVAHEINTVAGEAGTAVADADAVKPVSTIASHFNNADFAKAVADANSVSVDAEWNDSFATVSNLNLAALKWTHHASVVRDFKTLNLSNLDISFAGADWTGLSVNQVDSLMSALNFAKGKLSNVDLTNVKINTAQIAEIKKHGVKLGNVNANVTGLKVTDAENKEVSGAVRAAYIQQAIDGFGITGTVTGK</sequence>
<name>A0A4P6YWH9_9LACO</name>
<feature type="chain" id="PRO_5038597989" description="Bacterial Ig domain-containing protein" evidence="1">
    <location>
        <begin position="23"/>
        <end position="977"/>
    </location>
</feature>
<dbReference type="Proteomes" id="UP000292886">
    <property type="component" value="Chromosome"/>
</dbReference>
<dbReference type="InterPro" id="IPR013783">
    <property type="entry name" value="Ig-like_fold"/>
</dbReference>
<evidence type="ECO:0000313" key="2">
    <source>
        <dbReference type="EMBL" id="QBO37180.1"/>
    </source>
</evidence>
<dbReference type="KEGG" id="wei:EQG49_12305"/>
<accession>A0A4P6YWH9</accession>
<dbReference type="Gene3D" id="2.60.40.10">
    <property type="entry name" value="Immunoglobulins"/>
    <property type="match status" value="1"/>
</dbReference>
<dbReference type="EMBL" id="CP037940">
    <property type="protein sequence ID" value="QBO37180.1"/>
    <property type="molecule type" value="Genomic_DNA"/>
</dbReference>
<proteinExistence type="predicted"/>
<dbReference type="RefSeq" id="WP_133364257.1">
    <property type="nucleotide sequence ID" value="NZ_CP037940.1"/>
</dbReference>
<organism evidence="2 3">
    <name type="scientific">Periweissella cryptocerci</name>
    <dbReference type="NCBI Taxonomy" id="2506420"/>
    <lineage>
        <taxon>Bacteria</taxon>
        <taxon>Bacillati</taxon>
        <taxon>Bacillota</taxon>
        <taxon>Bacilli</taxon>
        <taxon>Lactobacillales</taxon>
        <taxon>Lactobacillaceae</taxon>
        <taxon>Periweissella</taxon>
    </lineage>
</organism>
<evidence type="ECO:0000256" key="1">
    <source>
        <dbReference type="SAM" id="SignalP"/>
    </source>
</evidence>
<keyword evidence="1" id="KW-0732">Signal</keyword>
<dbReference type="AlphaFoldDB" id="A0A4P6YWH9"/>
<reference evidence="3" key="1">
    <citation type="submission" date="2019-03" db="EMBL/GenBank/DDBJ databases">
        <title>Weissella sp. 26KH-42 Genome sequencing.</title>
        <authorList>
            <person name="Heo J."/>
            <person name="Kim S.-J."/>
            <person name="Kim J.-S."/>
            <person name="Hong S.-B."/>
            <person name="Kwon S.-W."/>
        </authorList>
    </citation>
    <scope>NUCLEOTIDE SEQUENCE [LARGE SCALE GENOMIC DNA]</scope>
    <source>
        <strain evidence="3">26KH-42</strain>
    </source>
</reference>
<feature type="signal peptide" evidence="1">
    <location>
        <begin position="1"/>
        <end position="22"/>
    </location>
</feature>
<protein>
    <recommendedName>
        <fullName evidence="4">Bacterial Ig domain-containing protein</fullName>
    </recommendedName>
</protein>